<gene>
    <name evidence="16" type="ORF">SAMN04488055_5210</name>
</gene>
<reference evidence="16 17" key="1">
    <citation type="submission" date="2016-11" db="EMBL/GenBank/DDBJ databases">
        <authorList>
            <person name="Jaros S."/>
            <person name="Januszkiewicz K."/>
            <person name="Wedrychowicz H."/>
        </authorList>
    </citation>
    <scope>NUCLEOTIDE SEQUENCE [LARGE SCALE GENOMIC DNA]</scope>
    <source>
        <strain evidence="16 17">DSM 24787</strain>
    </source>
</reference>
<dbReference type="OrthoDB" id="9758472at2"/>
<evidence type="ECO:0000259" key="15">
    <source>
        <dbReference type="Pfam" id="PF07715"/>
    </source>
</evidence>
<dbReference type="PANTHER" id="PTHR32552">
    <property type="entry name" value="FERRICHROME IRON RECEPTOR-RELATED"/>
    <property type="match status" value="1"/>
</dbReference>
<evidence type="ECO:0000256" key="3">
    <source>
        <dbReference type="ARBA" id="ARBA00022452"/>
    </source>
</evidence>
<dbReference type="InterPro" id="IPR037066">
    <property type="entry name" value="Plug_dom_sf"/>
</dbReference>
<evidence type="ECO:0000313" key="16">
    <source>
        <dbReference type="EMBL" id="SIO52324.1"/>
    </source>
</evidence>
<dbReference type="PROSITE" id="PS52016">
    <property type="entry name" value="TONB_DEPENDENT_REC_3"/>
    <property type="match status" value="1"/>
</dbReference>
<dbReference type="PANTHER" id="PTHR32552:SF68">
    <property type="entry name" value="FERRICHROME OUTER MEMBRANE TRANSPORTER_PHAGE RECEPTOR"/>
    <property type="match status" value="1"/>
</dbReference>
<evidence type="ECO:0000256" key="12">
    <source>
        <dbReference type="PROSITE-ProRule" id="PRU01360"/>
    </source>
</evidence>
<name>A0A1N6K6W0_9BACT</name>
<evidence type="ECO:0000256" key="1">
    <source>
        <dbReference type="ARBA" id="ARBA00004571"/>
    </source>
</evidence>
<dbReference type="AlphaFoldDB" id="A0A1N6K6W0"/>
<keyword evidence="11 12" id="KW-0998">Cell outer membrane</keyword>
<comment type="similarity">
    <text evidence="12 13">Belongs to the TonB-dependent receptor family.</text>
</comment>
<dbReference type="Gene3D" id="2.60.40.1120">
    <property type="entry name" value="Carboxypeptidase-like, regulatory domain"/>
    <property type="match status" value="1"/>
</dbReference>
<dbReference type="EMBL" id="FSRA01000002">
    <property type="protein sequence ID" value="SIO52324.1"/>
    <property type="molecule type" value="Genomic_DNA"/>
</dbReference>
<evidence type="ECO:0000256" key="9">
    <source>
        <dbReference type="ARBA" id="ARBA00023077"/>
    </source>
</evidence>
<dbReference type="Proteomes" id="UP000185003">
    <property type="component" value="Unassembled WGS sequence"/>
</dbReference>
<dbReference type="InterPro" id="IPR012910">
    <property type="entry name" value="Plug_dom"/>
</dbReference>
<evidence type="ECO:0000256" key="8">
    <source>
        <dbReference type="ARBA" id="ARBA00023065"/>
    </source>
</evidence>
<feature type="domain" description="TonB-dependent receptor plug" evidence="15">
    <location>
        <begin position="137"/>
        <end position="229"/>
    </location>
</feature>
<dbReference type="InterPro" id="IPR039426">
    <property type="entry name" value="TonB-dep_rcpt-like"/>
</dbReference>
<comment type="subcellular location">
    <subcellularLocation>
        <location evidence="1 12">Cell outer membrane</location>
        <topology evidence="1 12">Multi-pass membrane protein</topology>
    </subcellularLocation>
</comment>
<evidence type="ECO:0000256" key="13">
    <source>
        <dbReference type="RuleBase" id="RU003357"/>
    </source>
</evidence>
<dbReference type="Pfam" id="PF00593">
    <property type="entry name" value="TonB_dep_Rec_b-barrel"/>
    <property type="match status" value="1"/>
</dbReference>
<evidence type="ECO:0000313" key="17">
    <source>
        <dbReference type="Proteomes" id="UP000185003"/>
    </source>
</evidence>
<keyword evidence="8" id="KW-0406">Ion transport</keyword>
<dbReference type="GO" id="GO:0015344">
    <property type="term" value="F:siderophore uptake transmembrane transporter activity"/>
    <property type="evidence" value="ECO:0007669"/>
    <property type="project" value="TreeGrafter"/>
</dbReference>
<evidence type="ECO:0000259" key="14">
    <source>
        <dbReference type="Pfam" id="PF00593"/>
    </source>
</evidence>
<dbReference type="InterPro" id="IPR036942">
    <property type="entry name" value="Beta-barrel_TonB_sf"/>
</dbReference>
<keyword evidence="5 12" id="KW-0812">Transmembrane</keyword>
<keyword evidence="4" id="KW-0410">Iron transport</keyword>
<dbReference type="SUPFAM" id="SSF49464">
    <property type="entry name" value="Carboxypeptidase regulatory domain-like"/>
    <property type="match status" value="1"/>
</dbReference>
<evidence type="ECO:0000256" key="5">
    <source>
        <dbReference type="ARBA" id="ARBA00022692"/>
    </source>
</evidence>
<keyword evidence="6" id="KW-0732">Signal</keyword>
<keyword evidence="9 13" id="KW-0798">TonB box</keyword>
<feature type="domain" description="TonB-dependent receptor-like beta-barrel" evidence="14">
    <location>
        <begin position="323"/>
        <end position="754"/>
    </location>
</feature>
<dbReference type="InterPro" id="IPR000531">
    <property type="entry name" value="Beta-barrel_TonB"/>
</dbReference>
<sequence length="780" mass="86988">MRTGLYFLLLIFTYNISIARESADKGTIKGKVVTTDGKPVDGASIQVKGIQGEFVSAEDGVFTVQQIKTGIHTLRVLLIGYAPAILEVEVKKDEITKVTVQLEVTQQQLNEVTITSGYNKFNKKETDDIARLPLKNIENPQVYTIVTKEIIKEQLATDYNSIFKNIPGAGIPIVYNQGRSALLTRGFVTANLIRNSISGFVYTNIDPANLEVLEAIKGPSGTLFNSSQISFGGLFNRVTKKPNEARKGEISYSAGSYNLNRLTFDVNTPLNEDKTVLMRVNGALHTEQSFQDAGFTRSLMLAPSFIYKADDKLSFLLDIEASTFNATSPIRYAPATKGKVTNIKDLGMDYKRSFTNNTLDYVTKQFNVFGQINYQINSQWKLQTNLTRTFSTTVGYVSQLRGITDSTLQLSVQKENFPYNGTEIQQNLVGDFRIGKLRNRIVIGVDFFNQRSDRTTPTINLPVINFKKPGAAYANFNADRVDSIAATVPYDMYRTNLYTYSAYVSDVINITPKLNVMLSLRADRYVDEGTYRPAFDTASGAFSQNALSPKLGIVYEVLKEKISLFGNYMNGFNNVTGQDYTGANFKPQQANQWEAGFKLDVFNHKLSSTISYYNIDVTNMTRVDLEHTNFSIQNGTQVSKGVEAEVIANPFSGFNIVAGYTYNDSKYTFADTTVQGLRPATAGPEHLVNFWMSYRLMAGPAKGLGFGIGGNYGSASFQTNTKAFVFNIPSYTLLDATIYYDRPTYRFGVKVDNLTNEKYWSPRLAPQMPTRVTANATFRF</sequence>
<keyword evidence="10 12" id="KW-0472">Membrane</keyword>
<keyword evidence="17" id="KW-1185">Reference proteome</keyword>
<evidence type="ECO:0000256" key="2">
    <source>
        <dbReference type="ARBA" id="ARBA00022448"/>
    </source>
</evidence>
<dbReference type="STRING" id="536979.SAMN04488055_5210"/>
<organism evidence="16 17">
    <name type="scientific">Chitinophaga niabensis</name>
    <dbReference type="NCBI Taxonomy" id="536979"/>
    <lineage>
        <taxon>Bacteria</taxon>
        <taxon>Pseudomonadati</taxon>
        <taxon>Bacteroidota</taxon>
        <taxon>Chitinophagia</taxon>
        <taxon>Chitinophagales</taxon>
        <taxon>Chitinophagaceae</taxon>
        <taxon>Chitinophaga</taxon>
    </lineage>
</organism>
<evidence type="ECO:0000256" key="10">
    <source>
        <dbReference type="ARBA" id="ARBA00023136"/>
    </source>
</evidence>
<evidence type="ECO:0000256" key="11">
    <source>
        <dbReference type="ARBA" id="ARBA00023237"/>
    </source>
</evidence>
<dbReference type="Gene3D" id="2.170.130.10">
    <property type="entry name" value="TonB-dependent receptor, plug domain"/>
    <property type="match status" value="1"/>
</dbReference>
<evidence type="ECO:0000256" key="7">
    <source>
        <dbReference type="ARBA" id="ARBA00023004"/>
    </source>
</evidence>
<keyword evidence="3 12" id="KW-1134">Transmembrane beta strand</keyword>
<proteinExistence type="inferred from homology"/>
<dbReference type="RefSeq" id="WP_074242462.1">
    <property type="nucleotide sequence ID" value="NZ_FSRA01000002.1"/>
</dbReference>
<dbReference type="CDD" id="cd01347">
    <property type="entry name" value="ligand_gated_channel"/>
    <property type="match status" value="1"/>
</dbReference>
<keyword evidence="7" id="KW-0408">Iron</keyword>
<dbReference type="Gene3D" id="2.40.170.20">
    <property type="entry name" value="TonB-dependent receptor, beta-barrel domain"/>
    <property type="match status" value="1"/>
</dbReference>
<dbReference type="InterPro" id="IPR008969">
    <property type="entry name" value="CarboxyPept-like_regulatory"/>
</dbReference>
<protein>
    <submittedName>
        <fullName evidence="16">Iron complex outermembrane recepter protein</fullName>
    </submittedName>
</protein>
<evidence type="ECO:0000256" key="6">
    <source>
        <dbReference type="ARBA" id="ARBA00022729"/>
    </source>
</evidence>
<accession>A0A1N6K6W0</accession>
<keyword evidence="2 12" id="KW-0813">Transport</keyword>
<evidence type="ECO:0000256" key="4">
    <source>
        <dbReference type="ARBA" id="ARBA00022496"/>
    </source>
</evidence>
<dbReference type="SUPFAM" id="SSF56935">
    <property type="entry name" value="Porins"/>
    <property type="match status" value="1"/>
</dbReference>
<dbReference type="Pfam" id="PF07715">
    <property type="entry name" value="Plug"/>
    <property type="match status" value="1"/>
</dbReference>
<dbReference type="GO" id="GO:0009279">
    <property type="term" value="C:cell outer membrane"/>
    <property type="evidence" value="ECO:0007669"/>
    <property type="project" value="UniProtKB-SubCell"/>
</dbReference>
<dbReference type="Pfam" id="PF13715">
    <property type="entry name" value="CarbopepD_reg_2"/>
    <property type="match status" value="1"/>
</dbReference>